<keyword evidence="1" id="KW-0175">Coiled coil</keyword>
<dbReference type="EMBL" id="JTDY01000657">
    <property type="protein sequence ID" value="KOB76305.1"/>
    <property type="molecule type" value="Genomic_DNA"/>
</dbReference>
<comment type="caution">
    <text evidence="2">The sequence shown here is derived from an EMBL/GenBank/DDBJ whole genome shotgun (WGS) entry which is preliminary data.</text>
</comment>
<feature type="coiled-coil region" evidence="1">
    <location>
        <begin position="1"/>
        <end position="56"/>
    </location>
</feature>
<proteinExistence type="predicted"/>
<evidence type="ECO:0000313" key="3">
    <source>
        <dbReference type="Proteomes" id="UP000037510"/>
    </source>
</evidence>
<keyword evidence="3" id="KW-1185">Reference proteome</keyword>
<evidence type="ECO:0000313" key="2">
    <source>
        <dbReference type="EMBL" id="KOB76305.1"/>
    </source>
</evidence>
<sequence length="210" mass="23620">MGTLEDENQVLREKNTELVHKVQHWKMLAAQRDSEKLDLMKELNELRLSLARLRNNGNLEASKLDTALQSASEKALAHLVRASSEIAHTMDLAKAYMRERMDVDTEAPRWSAIGGTPKTDKIHRVRPIMMGGQFLQPIVALRRADTMLNTRPVASSPNQNTFVNERAVPIRMLQDVYIPLTRVDAGDLQTNNMAMEAEDNSDSSEDVGLD</sequence>
<evidence type="ECO:0000256" key="1">
    <source>
        <dbReference type="SAM" id="Coils"/>
    </source>
</evidence>
<organism evidence="2 3">
    <name type="scientific">Operophtera brumata</name>
    <name type="common">Winter moth</name>
    <name type="synonym">Phalaena brumata</name>
    <dbReference type="NCBI Taxonomy" id="104452"/>
    <lineage>
        <taxon>Eukaryota</taxon>
        <taxon>Metazoa</taxon>
        <taxon>Ecdysozoa</taxon>
        <taxon>Arthropoda</taxon>
        <taxon>Hexapoda</taxon>
        <taxon>Insecta</taxon>
        <taxon>Pterygota</taxon>
        <taxon>Neoptera</taxon>
        <taxon>Endopterygota</taxon>
        <taxon>Lepidoptera</taxon>
        <taxon>Glossata</taxon>
        <taxon>Ditrysia</taxon>
        <taxon>Geometroidea</taxon>
        <taxon>Geometridae</taxon>
        <taxon>Larentiinae</taxon>
        <taxon>Operophtera</taxon>
    </lineage>
</organism>
<protein>
    <submittedName>
        <fullName evidence="2">Cysteine desulfurase</fullName>
    </submittedName>
</protein>
<dbReference type="Proteomes" id="UP000037510">
    <property type="component" value="Unassembled WGS sequence"/>
</dbReference>
<reference evidence="2 3" key="1">
    <citation type="journal article" date="2015" name="Genome Biol. Evol.">
        <title>The genome of winter moth (Operophtera brumata) provides a genomic perspective on sexual dimorphism and phenology.</title>
        <authorList>
            <person name="Derks M.F."/>
            <person name="Smit S."/>
            <person name="Salis L."/>
            <person name="Schijlen E."/>
            <person name="Bossers A."/>
            <person name="Mateman C."/>
            <person name="Pijl A.S."/>
            <person name="de Ridder D."/>
            <person name="Groenen M.A."/>
            <person name="Visser M.E."/>
            <person name="Megens H.J."/>
        </authorList>
    </citation>
    <scope>NUCLEOTIDE SEQUENCE [LARGE SCALE GENOMIC DNA]</scope>
    <source>
        <strain evidence="2">WM2013NL</strain>
        <tissue evidence="2">Head and thorax</tissue>
    </source>
</reference>
<name>A0A0L7LLK2_OPEBR</name>
<dbReference type="AlphaFoldDB" id="A0A0L7LLK2"/>
<gene>
    <name evidence="2" type="ORF">OBRU01_05981</name>
</gene>
<accession>A0A0L7LLK2</accession>
<feature type="non-terminal residue" evidence="2">
    <location>
        <position position="210"/>
    </location>
</feature>